<organism evidence="3 4">
    <name type="scientific">Henosepilachna vigintioctopunctata</name>
    <dbReference type="NCBI Taxonomy" id="420089"/>
    <lineage>
        <taxon>Eukaryota</taxon>
        <taxon>Metazoa</taxon>
        <taxon>Ecdysozoa</taxon>
        <taxon>Arthropoda</taxon>
        <taxon>Hexapoda</taxon>
        <taxon>Insecta</taxon>
        <taxon>Pterygota</taxon>
        <taxon>Neoptera</taxon>
        <taxon>Endopterygota</taxon>
        <taxon>Coleoptera</taxon>
        <taxon>Polyphaga</taxon>
        <taxon>Cucujiformia</taxon>
        <taxon>Coccinelloidea</taxon>
        <taxon>Coccinellidae</taxon>
        <taxon>Epilachninae</taxon>
        <taxon>Epilachnini</taxon>
        <taxon>Henosepilachna</taxon>
    </lineage>
</organism>
<comment type="similarity">
    <text evidence="1">Belongs to the peptidase C14A family.</text>
</comment>
<dbReference type="InterPro" id="IPR011600">
    <property type="entry name" value="Pept_C14_caspase"/>
</dbReference>
<evidence type="ECO:0000259" key="2">
    <source>
        <dbReference type="SMART" id="SM00115"/>
    </source>
</evidence>
<comment type="caution">
    <text evidence="3">The sequence shown here is derived from an EMBL/GenBank/DDBJ whole genome shotgun (WGS) entry which is preliminary data.</text>
</comment>
<dbReference type="InterPro" id="IPR015917">
    <property type="entry name" value="Pept_C14A"/>
</dbReference>
<dbReference type="SMART" id="SM00115">
    <property type="entry name" value="CASc"/>
    <property type="match status" value="1"/>
</dbReference>
<dbReference type="GO" id="GO:0006508">
    <property type="term" value="P:proteolysis"/>
    <property type="evidence" value="ECO:0007669"/>
    <property type="project" value="InterPro"/>
</dbReference>
<dbReference type="EMBL" id="JARQZJ010000044">
    <property type="protein sequence ID" value="KAK9877842.1"/>
    <property type="molecule type" value="Genomic_DNA"/>
</dbReference>
<accession>A0AAW1U279</accession>
<dbReference type="GO" id="GO:0004197">
    <property type="term" value="F:cysteine-type endopeptidase activity"/>
    <property type="evidence" value="ECO:0007669"/>
    <property type="project" value="InterPro"/>
</dbReference>
<dbReference type="SUPFAM" id="SSF52129">
    <property type="entry name" value="Caspase-like"/>
    <property type="match status" value="1"/>
</dbReference>
<name>A0AAW1U279_9CUCU</name>
<proteinExistence type="inferred from homology"/>
<evidence type="ECO:0000313" key="3">
    <source>
        <dbReference type="EMBL" id="KAK9877842.1"/>
    </source>
</evidence>
<dbReference type="InterPro" id="IPR029030">
    <property type="entry name" value="Caspase-like_dom_sf"/>
</dbReference>
<dbReference type="Gene3D" id="3.40.50.1460">
    <property type="match status" value="1"/>
</dbReference>
<gene>
    <name evidence="3" type="ORF">WA026_020074</name>
</gene>
<dbReference type="AlphaFoldDB" id="A0AAW1U279"/>
<feature type="domain" description="Peptidase C14A caspase catalytic" evidence="2">
    <location>
        <begin position="33"/>
        <end position="238"/>
    </location>
</feature>
<reference evidence="3 4" key="1">
    <citation type="submission" date="2023-03" db="EMBL/GenBank/DDBJ databases">
        <title>Genome insight into feeding habits of ladybird beetles.</title>
        <authorList>
            <person name="Li H.-S."/>
            <person name="Huang Y.-H."/>
            <person name="Pang H."/>
        </authorList>
    </citation>
    <scope>NUCLEOTIDE SEQUENCE [LARGE SCALE GENOMIC DNA]</scope>
    <source>
        <strain evidence="3">SYSU_2023b</strain>
        <tissue evidence="3">Whole body</tissue>
    </source>
</reference>
<sequence>MSFEEYCEILLKPSTELISDEYAHDNGTACVHIFIFKENYEAFFVDCMKLLGYSIPDTNIHQLSTRTEVLSSLQKICDETKDKCSLIILFWGPFKSDRKFVLNDGSCIKMIEIWSKFISSNCLTLKEKPKIFIFNGFHEKHSHGSVARHMENTEEDSMRVIKGSVDNFSYNIPAEGDILIVFKQNNDLRSSVEYMDSLCSNLQNFSEREDIFSLLTITDFLSHPILISTMTRKFYLKFNPNRGLQLSIREKYNKIEEAIQKMRENIIYLTKDNKKVRDVSETLTEVPDSTNDLKKASSTEENLHRRIFRSEGGLKFRPRSNTASKLIDIEKLNKTRADNRPPWKF</sequence>
<keyword evidence="4" id="KW-1185">Reference proteome</keyword>
<evidence type="ECO:0000256" key="1">
    <source>
        <dbReference type="ARBA" id="ARBA00010134"/>
    </source>
</evidence>
<dbReference type="Pfam" id="PF00656">
    <property type="entry name" value="Peptidase_C14"/>
    <property type="match status" value="1"/>
</dbReference>
<dbReference type="Proteomes" id="UP001431783">
    <property type="component" value="Unassembled WGS sequence"/>
</dbReference>
<protein>
    <recommendedName>
        <fullName evidence="2">Peptidase C14A caspase catalytic domain-containing protein</fullName>
    </recommendedName>
</protein>
<evidence type="ECO:0000313" key="4">
    <source>
        <dbReference type="Proteomes" id="UP001431783"/>
    </source>
</evidence>